<dbReference type="GO" id="GO:0005886">
    <property type="term" value="C:plasma membrane"/>
    <property type="evidence" value="ECO:0007669"/>
    <property type="project" value="UniProtKB-SubCell"/>
</dbReference>
<dbReference type="NCBIfam" id="TIGR01943">
    <property type="entry name" value="rnfA"/>
    <property type="match status" value="1"/>
</dbReference>
<keyword evidence="4 9" id="KW-0812">Transmembrane</keyword>
<keyword evidence="2 9" id="KW-0813">Transport</keyword>
<gene>
    <name evidence="9" type="primary">rnfA</name>
    <name evidence="12" type="ordered locus">Hhal_0719</name>
</gene>
<name>A1WUY9_HALHL</name>
<comment type="similarity">
    <text evidence="9">Belongs to the NqrDE/RnfAE family.</text>
</comment>
<dbReference type="InterPro" id="IPR003729">
    <property type="entry name" value="Bi_nuclease_dom"/>
</dbReference>
<feature type="transmembrane region" description="Helical" evidence="9">
    <location>
        <begin position="103"/>
        <end position="123"/>
    </location>
</feature>
<dbReference type="Pfam" id="PF02508">
    <property type="entry name" value="Rnf-Nqr"/>
    <property type="match status" value="1"/>
</dbReference>
<keyword evidence="6 9" id="KW-0249">Electron transport</keyword>
<dbReference type="EC" id="7.-.-.-" evidence="9"/>
<reference evidence="12 13" key="2">
    <citation type="journal article" date="2013" name="Stand. Genomic Sci.">
        <title>Complete genome sequence of Halorhodospira halophila SL1.</title>
        <authorList>
            <person name="Challacombe J.F."/>
            <person name="Majid S."/>
            <person name="Deole R."/>
            <person name="Brettin T.S."/>
            <person name="Bruce D."/>
            <person name="Delano S.F."/>
            <person name="Detter J.C."/>
            <person name="Gleasner C.D."/>
            <person name="Han C.S."/>
            <person name="Misra M."/>
            <person name="Reitenga K.G."/>
            <person name="Mikhailova N."/>
            <person name="Woyke T."/>
            <person name="Pitluck S."/>
            <person name="Nolan M."/>
            <person name="Land M.L."/>
            <person name="Saunders E."/>
            <person name="Tapia R."/>
            <person name="Lapidus A."/>
            <person name="Ivanova N."/>
            <person name="Hoff W.D."/>
        </authorList>
    </citation>
    <scope>NUCLEOTIDE SEQUENCE [LARGE SCALE GENOMIC DNA]</scope>
    <source>
        <strain evidence="13">DSM 244 / SL1</strain>
    </source>
</reference>
<evidence type="ECO:0000256" key="1">
    <source>
        <dbReference type="ARBA" id="ARBA00004127"/>
    </source>
</evidence>
<evidence type="ECO:0000256" key="2">
    <source>
        <dbReference type="ARBA" id="ARBA00022448"/>
    </source>
</evidence>
<feature type="compositionally biased region" description="Basic and acidic residues" evidence="10">
    <location>
        <begin position="335"/>
        <end position="351"/>
    </location>
</feature>
<dbReference type="PROSITE" id="PS51658">
    <property type="entry name" value="BFN"/>
    <property type="match status" value="1"/>
</dbReference>
<dbReference type="KEGG" id="hha:Hhal_0719"/>
<keyword evidence="3 9" id="KW-0997">Cell inner membrane</keyword>
<keyword evidence="7 9" id="KW-1133">Transmembrane helix</keyword>
<feature type="transmembrane region" description="Helical" evidence="9">
    <location>
        <begin position="40"/>
        <end position="64"/>
    </location>
</feature>
<keyword evidence="13" id="KW-1185">Reference proteome</keyword>
<dbReference type="PANTHER" id="PTHR30335">
    <property type="entry name" value="INTEGRAL MEMBRANE PROTEIN OF SOXR-REDUCING COMPLEX"/>
    <property type="match status" value="1"/>
</dbReference>
<evidence type="ECO:0000256" key="7">
    <source>
        <dbReference type="ARBA" id="ARBA00022989"/>
    </source>
</evidence>
<accession>A1WUY9</accession>
<dbReference type="SUPFAM" id="SSF103256">
    <property type="entry name" value="Hypothetical protein TM0160"/>
    <property type="match status" value="1"/>
</dbReference>
<evidence type="ECO:0000313" key="12">
    <source>
        <dbReference type="EMBL" id="ABM61501.1"/>
    </source>
</evidence>
<sequence length="360" mass="38205">MDLLLLAVAAVLVNNFVLTQFLGLCPFLGVSRKVETAAGMAAATAFVLTLASVLSYLAFTYILVPLDAEYLRTPTFILIIAIAVQLTEMAVRFTSPMLQQVLGLYLPLITTNCAVLGVALLNLRGDHDLIASAVYGAAAAAGFGLVLVIFAALRERLESAEVPRAFRGAPIALVSAGILSMGFMGFAGLAQAGERELATDREDMVEVEVTTLTLEEGGAPAPVILLGEPDSEQMVPIFIGPSEAQAIHDALHGVEPPRPMTHDLFGNVLRATGYTLQAVYIDAIVDGAYVAALALAPEDGGEVRYIDSRSSDAIALALRAEATIYAAPEVLEAAQEREQQRPRDESLRMTRLDLVPGPTT</sequence>
<evidence type="ECO:0000256" key="6">
    <source>
        <dbReference type="ARBA" id="ARBA00022982"/>
    </source>
</evidence>
<organism evidence="12 13">
    <name type="scientific">Halorhodospira halophila (strain DSM 244 / SL1)</name>
    <name type="common">Ectothiorhodospira halophila (strain DSM 244 / SL1)</name>
    <dbReference type="NCBI Taxonomy" id="349124"/>
    <lineage>
        <taxon>Bacteria</taxon>
        <taxon>Pseudomonadati</taxon>
        <taxon>Pseudomonadota</taxon>
        <taxon>Gammaproteobacteria</taxon>
        <taxon>Chromatiales</taxon>
        <taxon>Ectothiorhodospiraceae</taxon>
        <taxon>Halorhodospira</taxon>
    </lineage>
</organism>
<dbReference type="NCBIfam" id="NF003481">
    <property type="entry name" value="PRK05151.1"/>
    <property type="match status" value="1"/>
</dbReference>
<dbReference type="InterPro" id="IPR036104">
    <property type="entry name" value="BFN_sf"/>
</dbReference>
<dbReference type="STRING" id="349124.Hhal_0719"/>
<evidence type="ECO:0000259" key="11">
    <source>
        <dbReference type="PROSITE" id="PS51658"/>
    </source>
</evidence>
<evidence type="ECO:0000313" key="13">
    <source>
        <dbReference type="Proteomes" id="UP000000647"/>
    </source>
</evidence>
<comment type="subcellular location">
    <subcellularLocation>
        <location evidence="9">Cell inner membrane</location>
        <topology evidence="9">Multi-pass membrane protein</topology>
    </subcellularLocation>
    <subcellularLocation>
        <location evidence="1">Endomembrane system</location>
        <topology evidence="1">Multi-pass membrane protein</topology>
    </subcellularLocation>
</comment>
<dbReference type="GO" id="GO:0012505">
    <property type="term" value="C:endomembrane system"/>
    <property type="evidence" value="ECO:0007669"/>
    <property type="project" value="UniProtKB-SubCell"/>
</dbReference>
<dbReference type="EMBL" id="CP000544">
    <property type="protein sequence ID" value="ABM61501.1"/>
    <property type="molecule type" value="Genomic_DNA"/>
</dbReference>
<comment type="subunit">
    <text evidence="9">The complex is composed of six subunits: RnfA, RnfB, RnfC, RnfD, RnfE and RnfG.</text>
</comment>
<evidence type="ECO:0000256" key="3">
    <source>
        <dbReference type="ARBA" id="ARBA00022519"/>
    </source>
</evidence>
<evidence type="ECO:0000256" key="10">
    <source>
        <dbReference type="SAM" id="MobiDB-lite"/>
    </source>
</evidence>
<dbReference type="InterPro" id="IPR011293">
    <property type="entry name" value="Ion_transpt_RnfA/RsxA"/>
</dbReference>
<comment type="function">
    <text evidence="9">Part of a membrane-bound complex that couples electron transfer with translocation of ions across the membrane.</text>
</comment>
<reference evidence="13" key="1">
    <citation type="submission" date="2006-12" db="EMBL/GenBank/DDBJ databases">
        <title>Complete sequence of Halorhodospira halophila SL1.</title>
        <authorList>
            <consortium name="US DOE Joint Genome Institute"/>
            <person name="Copeland A."/>
            <person name="Lucas S."/>
            <person name="Lapidus A."/>
            <person name="Barry K."/>
            <person name="Detter J.C."/>
            <person name="Glavina del Rio T."/>
            <person name="Hammon N."/>
            <person name="Israni S."/>
            <person name="Dalin E."/>
            <person name="Tice H."/>
            <person name="Pitluck S."/>
            <person name="Saunders E."/>
            <person name="Brettin T."/>
            <person name="Bruce D."/>
            <person name="Han C."/>
            <person name="Tapia R."/>
            <person name="Schmutz J."/>
            <person name="Larimer F."/>
            <person name="Land M."/>
            <person name="Hauser L."/>
            <person name="Kyrpides N."/>
            <person name="Mikhailova N."/>
            <person name="Hoff W."/>
            <person name="Richardson P."/>
        </authorList>
    </citation>
    <scope>NUCLEOTIDE SEQUENCE [LARGE SCALE GENOMIC DNA]</scope>
    <source>
        <strain evidence="13">DSM 244 / SL1</strain>
    </source>
</reference>
<keyword evidence="9" id="KW-1003">Cell membrane</keyword>
<feature type="transmembrane region" description="Helical" evidence="9">
    <location>
        <begin position="6"/>
        <end position="28"/>
    </location>
</feature>
<dbReference type="HAMAP" id="MF_00459">
    <property type="entry name" value="RsxA_RnfA"/>
    <property type="match status" value="1"/>
</dbReference>
<dbReference type="Gene3D" id="3.10.690.10">
    <property type="entry name" value="Bifunctional nuclease domain"/>
    <property type="match status" value="1"/>
</dbReference>
<feature type="domain" description="BFN" evidence="11">
    <location>
        <begin position="204"/>
        <end position="338"/>
    </location>
</feature>
<evidence type="ECO:0000256" key="9">
    <source>
        <dbReference type="HAMAP-Rule" id="MF_00459"/>
    </source>
</evidence>
<dbReference type="Pfam" id="PF02577">
    <property type="entry name" value="BFN_dom"/>
    <property type="match status" value="1"/>
</dbReference>
<feature type="transmembrane region" description="Helical" evidence="9">
    <location>
        <begin position="70"/>
        <end position="91"/>
    </location>
</feature>
<feature type="transmembrane region" description="Helical" evidence="9">
    <location>
        <begin position="129"/>
        <end position="153"/>
    </location>
</feature>
<dbReference type="InterPro" id="IPR003667">
    <property type="entry name" value="NqrDE/RnfAE"/>
</dbReference>
<evidence type="ECO:0000256" key="4">
    <source>
        <dbReference type="ARBA" id="ARBA00022692"/>
    </source>
</evidence>
<evidence type="ECO:0000256" key="5">
    <source>
        <dbReference type="ARBA" id="ARBA00022967"/>
    </source>
</evidence>
<evidence type="ECO:0000256" key="8">
    <source>
        <dbReference type="ARBA" id="ARBA00023136"/>
    </source>
</evidence>
<dbReference type="eggNOG" id="COG4657">
    <property type="taxonomic scope" value="Bacteria"/>
</dbReference>
<dbReference type="HOGENOM" id="CLU_768964_0_0_6"/>
<dbReference type="PANTHER" id="PTHR30335:SF0">
    <property type="entry name" value="ION-TRANSLOCATING OXIDOREDUCTASE COMPLEX SUBUNIT A"/>
    <property type="match status" value="1"/>
</dbReference>
<dbReference type="eggNOG" id="COG1259">
    <property type="taxonomic scope" value="Bacteria"/>
</dbReference>
<dbReference type="GO" id="GO:0004518">
    <property type="term" value="F:nuclease activity"/>
    <property type="evidence" value="ECO:0007669"/>
    <property type="project" value="InterPro"/>
</dbReference>
<protein>
    <recommendedName>
        <fullName evidence="9">Ion-translocating oxidoreductase complex subunit A</fullName>
        <ecNumber evidence="9">7.-.-.-</ecNumber>
    </recommendedName>
    <alternativeName>
        <fullName evidence="9">Rnf electron transport complex subunit A</fullName>
    </alternativeName>
</protein>
<dbReference type="AlphaFoldDB" id="A1WUY9"/>
<dbReference type="Proteomes" id="UP000000647">
    <property type="component" value="Chromosome"/>
</dbReference>
<feature type="region of interest" description="Disordered" evidence="10">
    <location>
        <begin position="335"/>
        <end position="360"/>
    </location>
</feature>
<dbReference type="InterPro" id="IPR050133">
    <property type="entry name" value="NqrDE/RnfAE_oxidrdctase"/>
</dbReference>
<proteinExistence type="inferred from homology"/>
<feature type="transmembrane region" description="Helical" evidence="9">
    <location>
        <begin position="165"/>
        <end position="189"/>
    </location>
</feature>
<keyword evidence="5 9" id="KW-1278">Translocase</keyword>
<dbReference type="GO" id="GO:0022900">
    <property type="term" value="P:electron transport chain"/>
    <property type="evidence" value="ECO:0007669"/>
    <property type="project" value="UniProtKB-UniRule"/>
</dbReference>
<keyword evidence="8 9" id="KW-0472">Membrane</keyword>